<dbReference type="Proteomes" id="UP001476950">
    <property type="component" value="Unassembled WGS sequence"/>
</dbReference>
<evidence type="ECO:0000313" key="2">
    <source>
        <dbReference type="Proteomes" id="UP001476950"/>
    </source>
</evidence>
<dbReference type="EMBL" id="JAMPLM010000045">
    <property type="protein sequence ID" value="MEP1061844.1"/>
    <property type="molecule type" value="Genomic_DNA"/>
</dbReference>
<evidence type="ECO:0000313" key="1">
    <source>
        <dbReference type="EMBL" id="MEP1061844.1"/>
    </source>
</evidence>
<accession>A0ABV0KUF1</accession>
<name>A0ABV0KUF1_9CYAN</name>
<comment type="caution">
    <text evidence="1">The sequence shown here is derived from an EMBL/GenBank/DDBJ whole genome shotgun (WGS) entry which is preliminary data.</text>
</comment>
<protein>
    <submittedName>
        <fullName evidence="1">Uncharacterized protein</fullName>
    </submittedName>
</protein>
<gene>
    <name evidence="1" type="ORF">NDI38_26075</name>
</gene>
<dbReference type="RefSeq" id="WP_190448583.1">
    <property type="nucleotide sequence ID" value="NZ_JAMPLM010000045.1"/>
</dbReference>
<keyword evidence="2" id="KW-1185">Reference proteome</keyword>
<proteinExistence type="predicted"/>
<reference evidence="1 2" key="1">
    <citation type="submission" date="2022-04" db="EMBL/GenBank/DDBJ databases">
        <title>Positive selection, recombination, and allopatry shape intraspecific diversity of widespread and dominant cyanobacteria.</title>
        <authorList>
            <person name="Wei J."/>
            <person name="Shu W."/>
            <person name="Hu C."/>
        </authorList>
    </citation>
    <scope>NUCLEOTIDE SEQUENCE [LARGE SCALE GENOMIC DNA]</scope>
    <source>
        <strain evidence="1 2">AS-A4</strain>
    </source>
</reference>
<sequence>MTKLFPVQSQRDFLLEAVTALARANAEQETAVAGSLLDDCLTSLVLEEMKKTVRFHARAGYRNQGTLLDQALDQVERLLYRHLAWQQDGCPDWNWRQVRETLKQPALCLEALQANLMAANREHPLPEEQRVTEGTEVPFDILVLMDYETEGLVAVPIESEQCHLDLERVQAQEGWVVTGSYFPFEVIAGDFIFVISDAGEIILQTHHFPASLIEQARQILTLLAQCLYTKGQSPFFVATMKSEECQDSYEEWEPDEAVR</sequence>
<organism evidence="1 2">
    <name type="scientific">Stenomitos frigidus AS-A4</name>
    <dbReference type="NCBI Taxonomy" id="2933935"/>
    <lineage>
        <taxon>Bacteria</taxon>
        <taxon>Bacillati</taxon>
        <taxon>Cyanobacteriota</taxon>
        <taxon>Cyanophyceae</taxon>
        <taxon>Leptolyngbyales</taxon>
        <taxon>Leptolyngbyaceae</taxon>
        <taxon>Stenomitos</taxon>
    </lineage>
</organism>